<feature type="compositionally biased region" description="Basic and acidic residues" evidence="1">
    <location>
        <begin position="75"/>
        <end position="88"/>
    </location>
</feature>
<protein>
    <submittedName>
        <fullName evidence="3">Uncharacterized protein</fullName>
    </submittedName>
</protein>
<accession>A0A9D1GVE1</accession>
<feature type="compositionally biased region" description="Basic and acidic residues" evidence="1">
    <location>
        <begin position="56"/>
        <end position="67"/>
    </location>
</feature>
<feature type="transmembrane region" description="Helical" evidence="2">
    <location>
        <begin position="12"/>
        <end position="36"/>
    </location>
</feature>
<keyword evidence="2" id="KW-0472">Membrane</keyword>
<name>A0A9D1GVE1_9FIRM</name>
<evidence type="ECO:0000313" key="3">
    <source>
        <dbReference type="EMBL" id="HIT59607.1"/>
    </source>
</evidence>
<keyword evidence="2" id="KW-1133">Transmembrane helix</keyword>
<dbReference type="EMBL" id="DVLL01000024">
    <property type="protein sequence ID" value="HIT59607.1"/>
    <property type="molecule type" value="Genomic_DNA"/>
</dbReference>
<gene>
    <name evidence="3" type="ORF">IAC39_07865</name>
</gene>
<reference evidence="3" key="2">
    <citation type="journal article" date="2021" name="PeerJ">
        <title>Extensive microbial diversity within the chicken gut microbiome revealed by metagenomics and culture.</title>
        <authorList>
            <person name="Gilroy R."/>
            <person name="Ravi A."/>
            <person name="Getino M."/>
            <person name="Pursley I."/>
            <person name="Horton D.L."/>
            <person name="Alikhan N.F."/>
            <person name="Baker D."/>
            <person name="Gharbi K."/>
            <person name="Hall N."/>
            <person name="Watson M."/>
            <person name="Adriaenssens E.M."/>
            <person name="Foster-Nyarko E."/>
            <person name="Jarju S."/>
            <person name="Secka A."/>
            <person name="Antonio M."/>
            <person name="Oren A."/>
            <person name="Chaudhuri R.R."/>
            <person name="La Ragione R."/>
            <person name="Hildebrand F."/>
            <person name="Pallen M.J."/>
        </authorList>
    </citation>
    <scope>NUCLEOTIDE SEQUENCE</scope>
    <source>
        <strain evidence="3">CHK33-4379</strain>
    </source>
</reference>
<proteinExistence type="predicted"/>
<evidence type="ECO:0000313" key="4">
    <source>
        <dbReference type="Proteomes" id="UP000824136"/>
    </source>
</evidence>
<dbReference type="AlphaFoldDB" id="A0A9D1GVE1"/>
<sequence>MLLALTVGQTIWFLFEVLLIFAGIFVIAVLTPKLAAYIDKLRAKNKSPYESAISPERVEDGNSKSDGGDDNSETASRDSGESSDPSRD</sequence>
<organism evidence="3 4">
    <name type="scientific">Candidatus Faeciplasma pullistercoris</name>
    <dbReference type="NCBI Taxonomy" id="2840800"/>
    <lineage>
        <taxon>Bacteria</taxon>
        <taxon>Bacillati</taxon>
        <taxon>Bacillota</taxon>
        <taxon>Clostridia</taxon>
        <taxon>Eubacteriales</taxon>
        <taxon>Oscillospiraceae</taxon>
        <taxon>Oscillospiraceae incertae sedis</taxon>
        <taxon>Candidatus Faeciplasma</taxon>
    </lineage>
</organism>
<evidence type="ECO:0000256" key="2">
    <source>
        <dbReference type="SAM" id="Phobius"/>
    </source>
</evidence>
<evidence type="ECO:0000256" key="1">
    <source>
        <dbReference type="SAM" id="MobiDB-lite"/>
    </source>
</evidence>
<keyword evidence="2" id="KW-0812">Transmembrane</keyword>
<comment type="caution">
    <text evidence="3">The sequence shown here is derived from an EMBL/GenBank/DDBJ whole genome shotgun (WGS) entry which is preliminary data.</text>
</comment>
<reference evidence="3" key="1">
    <citation type="submission" date="2020-10" db="EMBL/GenBank/DDBJ databases">
        <authorList>
            <person name="Gilroy R."/>
        </authorList>
    </citation>
    <scope>NUCLEOTIDE SEQUENCE</scope>
    <source>
        <strain evidence="3">CHK33-4379</strain>
    </source>
</reference>
<dbReference type="Proteomes" id="UP000824136">
    <property type="component" value="Unassembled WGS sequence"/>
</dbReference>
<feature type="region of interest" description="Disordered" evidence="1">
    <location>
        <begin position="47"/>
        <end position="88"/>
    </location>
</feature>